<dbReference type="EMBL" id="JANAVB010020999">
    <property type="protein sequence ID" value="KAJ6826376.1"/>
    <property type="molecule type" value="Genomic_DNA"/>
</dbReference>
<dbReference type="FunFam" id="3.40.50.300:FF:001217">
    <property type="entry name" value="Ras-related protein RABA3"/>
    <property type="match status" value="1"/>
</dbReference>
<evidence type="ECO:0000313" key="3">
    <source>
        <dbReference type="Proteomes" id="UP001140949"/>
    </source>
</evidence>
<dbReference type="SMART" id="SM00176">
    <property type="entry name" value="RAN"/>
    <property type="match status" value="1"/>
</dbReference>
<dbReference type="SUPFAM" id="SSF52540">
    <property type="entry name" value="P-loop containing nucleoside triphosphate hydrolases"/>
    <property type="match status" value="1"/>
</dbReference>
<dbReference type="SMART" id="SM00177">
    <property type="entry name" value="ARF"/>
    <property type="match status" value="1"/>
</dbReference>
<dbReference type="GO" id="GO:0003924">
    <property type="term" value="F:GTPase activity"/>
    <property type="evidence" value="ECO:0007669"/>
    <property type="project" value="InterPro"/>
</dbReference>
<dbReference type="Gene3D" id="3.40.50.300">
    <property type="entry name" value="P-loop containing nucleotide triphosphate hydrolases"/>
    <property type="match status" value="1"/>
</dbReference>
<comment type="caution">
    <text evidence="2">The sequence shown here is derived from an EMBL/GenBank/DDBJ whole genome shotgun (WGS) entry which is preliminary data.</text>
</comment>
<dbReference type="PROSITE" id="PS51419">
    <property type="entry name" value="RAB"/>
    <property type="match status" value="1"/>
</dbReference>
<keyword evidence="3" id="KW-1185">Reference proteome</keyword>
<evidence type="ECO:0000256" key="1">
    <source>
        <dbReference type="ARBA" id="ARBA00006270"/>
    </source>
</evidence>
<reference evidence="2" key="2">
    <citation type="submission" date="2023-04" db="EMBL/GenBank/DDBJ databases">
        <authorList>
            <person name="Bruccoleri R.E."/>
            <person name="Oakeley E.J."/>
            <person name="Faust A.-M."/>
            <person name="Dessus-Babus S."/>
            <person name="Altorfer M."/>
            <person name="Burckhardt D."/>
            <person name="Oertli M."/>
            <person name="Naumann U."/>
            <person name="Petersen F."/>
            <person name="Wong J."/>
        </authorList>
    </citation>
    <scope>NUCLEOTIDE SEQUENCE</scope>
    <source>
        <strain evidence="2">GSM-AAB239-AS_SAM_17_03QT</strain>
        <tissue evidence="2">Leaf</tissue>
    </source>
</reference>
<dbReference type="PANTHER" id="PTHR47979">
    <property type="entry name" value="DRAB11-RELATED"/>
    <property type="match status" value="1"/>
</dbReference>
<dbReference type="PROSITE" id="PS51421">
    <property type="entry name" value="RAS"/>
    <property type="match status" value="1"/>
</dbReference>
<dbReference type="PROSITE" id="PS51420">
    <property type="entry name" value="RHO"/>
    <property type="match status" value="1"/>
</dbReference>
<dbReference type="GO" id="GO:0005525">
    <property type="term" value="F:GTP binding"/>
    <property type="evidence" value="ECO:0007669"/>
    <property type="project" value="InterPro"/>
</dbReference>
<protein>
    <submittedName>
        <fullName evidence="2">Ras-related protein RABA3-like</fullName>
    </submittedName>
</protein>
<name>A0AAX6GC85_IRIPA</name>
<accession>A0AAX6GC85</accession>
<comment type="similarity">
    <text evidence="1">Belongs to the small GTPase superfamily. Rab family.</text>
</comment>
<evidence type="ECO:0000313" key="2">
    <source>
        <dbReference type="EMBL" id="KAJ6826376.1"/>
    </source>
</evidence>
<reference evidence="2" key="1">
    <citation type="journal article" date="2023" name="GigaByte">
        <title>Genome assembly of the bearded iris, Iris pallida Lam.</title>
        <authorList>
            <person name="Bruccoleri R.E."/>
            <person name="Oakeley E.J."/>
            <person name="Faust A.M.E."/>
            <person name="Altorfer M."/>
            <person name="Dessus-Babus S."/>
            <person name="Burckhardt D."/>
            <person name="Oertli M."/>
            <person name="Naumann U."/>
            <person name="Petersen F."/>
            <person name="Wong J."/>
        </authorList>
    </citation>
    <scope>NUCLEOTIDE SEQUENCE</scope>
    <source>
        <strain evidence="2">GSM-AAB239-AS_SAM_17_03QT</strain>
    </source>
</reference>
<dbReference type="Pfam" id="PF00071">
    <property type="entry name" value="Ras"/>
    <property type="match status" value="1"/>
</dbReference>
<dbReference type="NCBIfam" id="TIGR00231">
    <property type="entry name" value="small_GTP"/>
    <property type="match status" value="1"/>
</dbReference>
<dbReference type="SMART" id="SM00175">
    <property type="entry name" value="RAB"/>
    <property type="match status" value="1"/>
</dbReference>
<dbReference type="Proteomes" id="UP001140949">
    <property type="component" value="Unassembled WGS sequence"/>
</dbReference>
<organism evidence="2 3">
    <name type="scientific">Iris pallida</name>
    <name type="common">Sweet iris</name>
    <dbReference type="NCBI Taxonomy" id="29817"/>
    <lineage>
        <taxon>Eukaryota</taxon>
        <taxon>Viridiplantae</taxon>
        <taxon>Streptophyta</taxon>
        <taxon>Embryophyta</taxon>
        <taxon>Tracheophyta</taxon>
        <taxon>Spermatophyta</taxon>
        <taxon>Magnoliopsida</taxon>
        <taxon>Liliopsida</taxon>
        <taxon>Asparagales</taxon>
        <taxon>Iridaceae</taxon>
        <taxon>Iridoideae</taxon>
        <taxon>Irideae</taxon>
        <taxon>Iris</taxon>
    </lineage>
</organism>
<proteinExistence type="inferred from homology"/>
<dbReference type="AlphaFoldDB" id="A0AAX6GC85"/>
<dbReference type="InterPro" id="IPR005225">
    <property type="entry name" value="Small_GTP-bd"/>
</dbReference>
<dbReference type="SMART" id="SM00173">
    <property type="entry name" value="RAS"/>
    <property type="match status" value="1"/>
</dbReference>
<dbReference type="InterPro" id="IPR001806">
    <property type="entry name" value="Small_GTPase"/>
</dbReference>
<dbReference type="InterPro" id="IPR050209">
    <property type="entry name" value="Rab_GTPases_membrane_traffic"/>
</dbReference>
<dbReference type="CDD" id="cd01868">
    <property type="entry name" value="Rab11_like"/>
    <property type="match status" value="1"/>
</dbReference>
<sequence length="253" mass="27963">MAEEEGGSGEEEWEPEPEAVRVPEMDYVFKIVVVGDSGVGKTQVLGRFARDEFYFDSKSTIGVEFQTRTLTINRKSIKAQIWDTAGQERYRAVTSAYYRGALGAMLVYDITKRQSFDHVARWLEELRAHADNSIVVMLLGNKADLATTRRAVAREDAIEFAEEQGLFFSETSALSGENVESAFLMLLEEIHRVVSRKALERCGEDAKNGASTLKGTNLSVLSEGSMMETSAMKKGSSCGTCLVHVVLDTPLTL</sequence>
<dbReference type="PRINTS" id="PR00449">
    <property type="entry name" value="RASTRNSFRMNG"/>
</dbReference>
<gene>
    <name evidence="2" type="ORF">M6B38_373180</name>
</gene>
<dbReference type="InterPro" id="IPR027417">
    <property type="entry name" value="P-loop_NTPase"/>
</dbReference>
<dbReference type="SMART" id="SM00174">
    <property type="entry name" value="RHO"/>
    <property type="match status" value="1"/>
</dbReference>